<keyword evidence="3" id="KW-1185">Reference proteome</keyword>
<organism evidence="2 3">
    <name type="scientific">Ilex paraguariensis</name>
    <name type="common">yerba mate</name>
    <dbReference type="NCBI Taxonomy" id="185542"/>
    <lineage>
        <taxon>Eukaryota</taxon>
        <taxon>Viridiplantae</taxon>
        <taxon>Streptophyta</taxon>
        <taxon>Embryophyta</taxon>
        <taxon>Tracheophyta</taxon>
        <taxon>Spermatophyta</taxon>
        <taxon>Magnoliopsida</taxon>
        <taxon>eudicotyledons</taxon>
        <taxon>Gunneridae</taxon>
        <taxon>Pentapetalae</taxon>
        <taxon>asterids</taxon>
        <taxon>campanulids</taxon>
        <taxon>Aquifoliales</taxon>
        <taxon>Aquifoliaceae</taxon>
        <taxon>Ilex</taxon>
    </lineage>
</organism>
<reference evidence="2 3" key="1">
    <citation type="submission" date="2024-02" db="EMBL/GenBank/DDBJ databases">
        <authorList>
            <person name="Vignale AGUSTIN F."/>
            <person name="Sosa J E."/>
            <person name="Modenutti C."/>
        </authorList>
    </citation>
    <scope>NUCLEOTIDE SEQUENCE [LARGE SCALE GENOMIC DNA]</scope>
</reference>
<gene>
    <name evidence="2" type="ORF">ILEXP_LOCUS49301</name>
</gene>
<name>A0ABC8UEU3_9AQUA</name>
<accession>A0ABC8UEU3</accession>
<feature type="region of interest" description="Disordered" evidence="1">
    <location>
        <begin position="1"/>
        <end position="47"/>
    </location>
</feature>
<evidence type="ECO:0000313" key="3">
    <source>
        <dbReference type="Proteomes" id="UP001642360"/>
    </source>
</evidence>
<protein>
    <submittedName>
        <fullName evidence="2">Uncharacterized protein</fullName>
    </submittedName>
</protein>
<comment type="caution">
    <text evidence="2">The sequence shown here is derived from an EMBL/GenBank/DDBJ whole genome shotgun (WGS) entry which is preliminary data.</text>
</comment>
<dbReference type="EMBL" id="CAUOFW020007480">
    <property type="protein sequence ID" value="CAK9179370.1"/>
    <property type="molecule type" value="Genomic_DNA"/>
</dbReference>
<sequence length="109" mass="10845">METRSSKKVGTIGKTTESSRELAPSGTSGATGGPQVGIHGAGSASGVIGAGSEVGNGAWCWVLDWRWQDMPQESQAVSMGMAYGASLGGAQGAVSLVDGAKDSSNGVEE</sequence>
<evidence type="ECO:0000256" key="1">
    <source>
        <dbReference type="SAM" id="MobiDB-lite"/>
    </source>
</evidence>
<proteinExistence type="predicted"/>
<evidence type="ECO:0000313" key="2">
    <source>
        <dbReference type="EMBL" id="CAK9179370.1"/>
    </source>
</evidence>
<dbReference type="AlphaFoldDB" id="A0ABC8UEU3"/>
<dbReference type="Proteomes" id="UP001642360">
    <property type="component" value="Unassembled WGS sequence"/>
</dbReference>
<feature type="compositionally biased region" description="Low complexity" evidence="1">
    <location>
        <begin position="36"/>
        <end position="47"/>
    </location>
</feature>